<evidence type="ECO:0000313" key="2">
    <source>
        <dbReference type="Proteomes" id="UP000738349"/>
    </source>
</evidence>
<sequence length="79" mass="9163">MGPRLTHILALQDGAACKHFELQSTCLDVLSRHLKKSHRCEIKRTGAKGKQWLRSREPEEEVKIILDRDYLLKPCYICS</sequence>
<dbReference type="Proteomes" id="UP000738349">
    <property type="component" value="Unassembled WGS sequence"/>
</dbReference>
<name>A0A9P9DB82_9HYPO</name>
<dbReference type="OrthoDB" id="5050681at2759"/>
<gene>
    <name evidence="1" type="ORF">EDB81DRAFT_820252</name>
</gene>
<evidence type="ECO:0000313" key="1">
    <source>
        <dbReference type="EMBL" id="KAH7115646.1"/>
    </source>
</evidence>
<keyword evidence="2" id="KW-1185">Reference proteome</keyword>
<dbReference type="AlphaFoldDB" id="A0A9P9DB82"/>
<protein>
    <submittedName>
        <fullName evidence="1">Uncharacterized protein</fullName>
    </submittedName>
</protein>
<comment type="caution">
    <text evidence="1">The sequence shown here is derived from an EMBL/GenBank/DDBJ whole genome shotgun (WGS) entry which is preliminary data.</text>
</comment>
<dbReference type="EMBL" id="JAGMUV010000030">
    <property type="protein sequence ID" value="KAH7115646.1"/>
    <property type="molecule type" value="Genomic_DNA"/>
</dbReference>
<organism evidence="1 2">
    <name type="scientific">Dactylonectria macrodidyma</name>
    <dbReference type="NCBI Taxonomy" id="307937"/>
    <lineage>
        <taxon>Eukaryota</taxon>
        <taxon>Fungi</taxon>
        <taxon>Dikarya</taxon>
        <taxon>Ascomycota</taxon>
        <taxon>Pezizomycotina</taxon>
        <taxon>Sordariomycetes</taxon>
        <taxon>Hypocreomycetidae</taxon>
        <taxon>Hypocreales</taxon>
        <taxon>Nectriaceae</taxon>
        <taxon>Dactylonectria</taxon>
    </lineage>
</organism>
<accession>A0A9P9DB82</accession>
<proteinExistence type="predicted"/>
<reference evidence="1" key="1">
    <citation type="journal article" date="2021" name="Nat. Commun.">
        <title>Genetic determinants of endophytism in the Arabidopsis root mycobiome.</title>
        <authorList>
            <person name="Mesny F."/>
            <person name="Miyauchi S."/>
            <person name="Thiergart T."/>
            <person name="Pickel B."/>
            <person name="Atanasova L."/>
            <person name="Karlsson M."/>
            <person name="Huettel B."/>
            <person name="Barry K.W."/>
            <person name="Haridas S."/>
            <person name="Chen C."/>
            <person name="Bauer D."/>
            <person name="Andreopoulos W."/>
            <person name="Pangilinan J."/>
            <person name="LaButti K."/>
            <person name="Riley R."/>
            <person name="Lipzen A."/>
            <person name="Clum A."/>
            <person name="Drula E."/>
            <person name="Henrissat B."/>
            <person name="Kohler A."/>
            <person name="Grigoriev I.V."/>
            <person name="Martin F.M."/>
            <person name="Hacquard S."/>
        </authorList>
    </citation>
    <scope>NUCLEOTIDE SEQUENCE</scope>
    <source>
        <strain evidence="1">MPI-CAGE-AT-0147</strain>
    </source>
</reference>